<dbReference type="InterPro" id="IPR037191">
    <property type="entry name" value="VPS9_dom_sf"/>
</dbReference>
<dbReference type="Pfam" id="PF02204">
    <property type="entry name" value="VPS9"/>
    <property type="match status" value="1"/>
</dbReference>
<dbReference type="PANTHER" id="PTHR23101:SF63">
    <property type="entry name" value="VACUOLAR PROTEIN SORTING-ASSOCIATED PROTEIN 9A-LIKE ISOFORM X1"/>
    <property type="match status" value="1"/>
</dbReference>
<dbReference type="EMBL" id="JBAMMX010000005">
    <property type="protein sequence ID" value="KAK6940384.1"/>
    <property type="molecule type" value="Genomic_DNA"/>
</dbReference>
<dbReference type="GO" id="GO:0005085">
    <property type="term" value="F:guanyl-nucleotide exchange factor activity"/>
    <property type="evidence" value="ECO:0007669"/>
    <property type="project" value="InterPro"/>
</dbReference>
<protein>
    <submittedName>
        <fullName evidence="2">VPS9 domain</fullName>
    </submittedName>
</protein>
<comment type="caution">
    <text evidence="2">The sequence shown here is derived from an EMBL/GenBank/DDBJ whole genome shotgun (WGS) entry which is preliminary data.</text>
</comment>
<accession>A0AAN8VZ62</accession>
<dbReference type="Gene3D" id="1.20.1050.80">
    <property type="entry name" value="VPS9 domain"/>
    <property type="match status" value="1"/>
</dbReference>
<dbReference type="PROSITE" id="PS51205">
    <property type="entry name" value="VPS9"/>
    <property type="match status" value="1"/>
</dbReference>
<gene>
    <name evidence="2" type="ORF">RJ641_029915</name>
</gene>
<dbReference type="GO" id="GO:0030139">
    <property type="term" value="C:endocytic vesicle"/>
    <property type="evidence" value="ECO:0007669"/>
    <property type="project" value="TreeGrafter"/>
</dbReference>
<dbReference type="InterPro" id="IPR003123">
    <property type="entry name" value="VPS9"/>
</dbReference>
<proteinExistence type="predicted"/>
<dbReference type="GO" id="GO:0031267">
    <property type="term" value="F:small GTPase binding"/>
    <property type="evidence" value="ECO:0007669"/>
    <property type="project" value="TreeGrafter"/>
</dbReference>
<keyword evidence="3" id="KW-1185">Reference proteome</keyword>
<dbReference type="PANTHER" id="PTHR23101">
    <property type="entry name" value="RAB GDP/GTP EXCHANGE FACTOR"/>
    <property type="match status" value="1"/>
</dbReference>
<dbReference type="AlphaFoldDB" id="A0AAN8VZ62"/>
<evidence type="ECO:0000313" key="3">
    <source>
        <dbReference type="Proteomes" id="UP001370490"/>
    </source>
</evidence>
<organism evidence="2 3">
    <name type="scientific">Dillenia turbinata</name>
    <dbReference type="NCBI Taxonomy" id="194707"/>
    <lineage>
        <taxon>Eukaryota</taxon>
        <taxon>Viridiplantae</taxon>
        <taxon>Streptophyta</taxon>
        <taxon>Embryophyta</taxon>
        <taxon>Tracheophyta</taxon>
        <taxon>Spermatophyta</taxon>
        <taxon>Magnoliopsida</taxon>
        <taxon>eudicotyledons</taxon>
        <taxon>Gunneridae</taxon>
        <taxon>Pentapetalae</taxon>
        <taxon>Dilleniales</taxon>
        <taxon>Dilleniaceae</taxon>
        <taxon>Dillenia</taxon>
    </lineage>
</organism>
<evidence type="ECO:0000313" key="2">
    <source>
        <dbReference type="EMBL" id="KAK6940384.1"/>
    </source>
</evidence>
<name>A0AAN8VZ62_9MAGN</name>
<dbReference type="InterPro" id="IPR045046">
    <property type="entry name" value="Vps9-like"/>
</dbReference>
<dbReference type="GO" id="GO:0016192">
    <property type="term" value="P:vesicle-mediated transport"/>
    <property type="evidence" value="ECO:0007669"/>
    <property type="project" value="InterPro"/>
</dbReference>
<dbReference type="GO" id="GO:0005829">
    <property type="term" value="C:cytosol"/>
    <property type="evidence" value="ECO:0007669"/>
    <property type="project" value="TreeGrafter"/>
</dbReference>
<dbReference type="SUPFAM" id="SSF109993">
    <property type="entry name" value="VPS9 domain"/>
    <property type="match status" value="1"/>
</dbReference>
<dbReference type="Proteomes" id="UP001370490">
    <property type="component" value="Unassembled WGS sequence"/>
</dbReference>
<reference evidence="2 3" key="1">
    <citation type="submission" date="2023-12" db="EMBL/GenBank/DDBJ databases">
        <title>A high-quality genome assembly for Dillenia turbinata (Dilleniales).</title>
        <authorList>
            <person name="Chanderbali A."/>
        </authorList>
    </citation>
    <scope>NUCLEOTIDE SEQUENCE [LARGE SCALE GENOMIC DNA]</scope>
    <source>
        <strain evidence="2">LSX21</strain>
        <tissue evidence="2">Leaf</tissue>
    </source>
</reference>
<evidence type="ECO:0000259" key="1">
    <source>
        <dbReference type="PROSITE" id="PS51205"/>
    </source>
</evidence>
<feature type="domain" description="VPS9" evidence="1">
    <location>
        <begin position="1"/>
        <end position="53"/>
    </location>
</feature>
<sequence>MQLWANPPQLHSNLKFIQLYRRQDKLISEVAYYFTNLMSAKSFIIDLNAKSLSMDETEFQMCMDAARTADKVMPVSQSMSWEMQALAGHQDPSSSSRLHSIEALVTGSKKYPFLEAAAGELTVGDVEKLLGLYKDVVTTRLFRAVGGLAASNRQSPALLGSILPHDEEKNAKFDEEKEIEGL</sequence>